<proteinExistence type="predicted"/>
<reference evidence="3" key="2">
    <citation type="submission" date="2020-09" db="EMBL/GenBank/DDBJ databases">
        <authorList>
            <person name="Sun Q."/>
            <person name="Ohkuma M."/>
        </authorList>
    </citation>
    <scope>NUCLEOTIDE SEQUENCE</scope>
    <source>
        <strain evidence="3">JCM 4255</strain>
    </source>
</reference>
<evidence type="ECO:0000313" key="2">
    <source>
        <dbReference type="EMBL" id="BCL18185.1"/>
    </source>
</evidence>
<gene>
    <name evidence="2" type="ORF">GCM10017668_00280</name>
    <name evidence="3" type="ORF">GCM10017668_69570</name>
</gene>
<accession>A0A7G1NTZ6</accession>
<dbReference type="EMBL" id="AP023439">
    <property type="protein sequence ID" value="BCL25114.1"/>
    <property type="molecule type" value="Genomic_DNA"/>
</dbReference>
<evidence type="ECO:0000256" key="1">
    <source>
        <dbReference type="SAM" id="MobiDB-lite"/>
    </source>
</evidence>
<reference evidence="3 4" key="1">
    <citation type="journal article" date="2014" name="Int. J. Syst. Evol. Microbiol.">
        <title>Complete genome sequence of Corynebacterium casei LMG S-19264T (=DSM 44701T), isolated from a smear-ripened cheese.</title>
        <authorList>
            <consortium name="US DOE Joint Genome Institute (JGI-PGF)"/>
            <person name="Walter F."/>
            <person name="Albersmeier A."/>
            <person name="Kalinowski J."/>
            <person name="Ruckert C."/>
        </authorList>
    </citation>
    <scope>NUCLEOTIDE SEQUENCE [LARGE SCALE GENOMIC DNA]</scope>
    <source>
        <strain evidence="3 4">JCM 4255</strain>
    </source>
</reference>
<evidence type="ECO:0000313" key="3">
    <source>
        <dbReference type="EMBL" id="BCL25114.1"/>
    </source>
</evidence>
<feature type="region of interest" description="Disordered" evidence="1">
    <location>
        <begin position="27"/>
        <end position="47"/>
    </location>
</feature>
<dbReference type="Proteomes" id="UP000516373">
    <property type="component" value="Chromosome"/>
</dbReference>
<evidence type="ECO:0000313" key="4">
    <source>
        <dbReference type="Proteomes" id="UP000516373"/>
    </source>
</evidence>
<name>A0A7G1NTZ6_9ACTN</name>
<dbReference type="KEGG" id="stui:GCM10017668_69570"/>
<organism evidence="3 4">
    <name type="scientific">Streptomyces tuirus</name>
    <dbReference type="NCBI Taxonomy" id="68278"/>
    <lineage>
        <taxon>Bacteria</taxon>
        <taxon>Bacillati</taxon>
        <taxon>Actinomycetota</taxon>
        <taxon>Actinomycetes</taxon>
        <taxon>Kitasatosporales</taxon>
        <taxon>Streptomycetaceae</taxon>
        <taxon>Streptomyces</taxon>
    </lineage>
</organism>
<dbReference type="KEGG" id="stui:GCM10017668_00280"/>
<dbReference type="AlphaFoldDB" id="A0A7G1NTZ6"/>
<dbReference type="EMBL" id="AP023439">
    <property type="protein sequence ID" value="BCL18185.1"/>
    <property type="molecule type" value="Genomic_DNA"/>
</dbReference>
<protein>
    <submittedName>
        <fullName evidence="3">Uncharacterized protein</fullName>
    </submittedName>
</protein>
<sequence>MTDIRTAALAARTMVGRVAPMPALLEAGQGQPGPARWTTSPDDTGISGGCYPYRNPANRFALPPDRLARA</sequence>